<keyword evidence="3" id="KW-1185">Reference proteome</keyword>
<feature type="transmembrane region" description="Helical" evidence="1">
    <location>
        <begin position="7"/>
        <end position="26"/>
    </location>
</feature>
<dbReference type="Proteomes" id="UP001179842">
    <property type="component" value="Chromosome"/>
</dbReference>
<evidence type="ECO:0008006" key="4">
    <source>
        <dbReference type="Google" id="ProtNLM"/>
    </source>
</evidence>
<proteinExistence type="predicted"/>
<evidence type="ECO:0000313" key="2">
    <source>
        <dbReference type="EMBL" id="WGI36879.1"/>
    </source>
</evidence>
<organism evidence="2 3">
    <name type="scientific">Mesomycoplasma lagogenitalium</name>
    <dbReference type="NCBI Taxonomy" id="171286"/>
    <lineage>
        <taxon>Bacteria</taxon>
        <taxon>Bacillati</taxon>
        <taxon>Mycoplasmatota</taxon>
        <taxon>Mycoplasmoidales</taxon>
        <taxon>Metamycoplasmataceae</taxon>
        <taxon>Mesomycoplasma</taxon>
    </lineage>
</organism>
<gene>
    <name evidence="2" type="ORF">QEG99_01170</name>
</gene>
<keyword evidence="1" id="KW-0812">Transmembrane</keyword>
<evidence type="ECO:0000313" key="3">
    <source>
        <dbReference type="Proteomes" id="UP001179842"/>
    </source>
</evidence>
<dbReference type="RefSeq" id="WP_280102182.1">
    <property type="nucleotide sequence ID" value="NZ_CP122979.1"/>
</dbReference>
<name>A0ABY8LUF9_9BACT</name>
<dbReference type="EMBL" id="CP122979">
    <property type="protein sequence ID" value="WGI36879.1"/>
    <property type="molecule type" value="Genomic_DNA"/>
</dbReference>
<keyword evidence="1" id="KW-1133">Transmembrane helix</keyword>
<protein>
    <recommendedName>
        <fullName evidence="4">Plectrovirus-related protein</fullName>
    </recommendedName>
</protein>
<evidence type="ECO:0000256" key="1">
    <source>
        <dbReference type="SAM" id="Phobius"/>
    </source>
</evidence>
<feature type="transmembrane region" description="Helical" evidence="1">
    <location>
        <begin position="38"/>
        <end position="65"/>
    </location>
</feature>
<sequence length="106" mass="12301">MKKTTGIFQWIATFFLVIYILTFVLGANINDKTKTVGWLVFLILWSVLLNGIGLTFLILFIINLIKVINFRNKNKENIQLLNLPENKLINAIFPIKYTFIKKEIAI</sequence>
<accession>A0ABY8LUF9</accession>
<keyword evidence="1" id="KW-0472">Membrane</keyword>
<reference evidence="2" key="1">
    <citation type="submission" date="2023-04" db="EMBL/GenBank/DDBJ databases">
        <title>Completed genome of Mycoplasma lagogenitalium type strain 12MS.</title>
        <authorList>
            <person name="Spergser J."/>
        </authorList>
    </citation>
    <scope>NUCLEOTIDE SEQUENCE</scope>
    <source>
        <strain evidence="2">12MS</strain>
    </source>
</reference>